<dbReference type="GO" id="GO:0000150">
    <property type="term" value="F:DNA strand exchange activity"/>
    <property type="evidence" value="ECO:0007669"/>
    <property type="project" value="InterPro"/>
</dbReference>
<dbReference type="InterPro" id="IPR006119">
    <property type="entry name" value="Resolv_N"/>
</dbReference>
<reference evidence="9 10" key="1">
    <citation type="submission" date="2015-09" db="EMBL/GenBank/DDBJ databases">
        <title>Draft genome sequence of Kouleothrix aurantiaca JCM 19913.</title>
        <authorList>
            <person name="Hemp J."/>
        </authorList>
    </citation>
    <scope>NUCLEOTIDE SEQUENCE [LARGE SCALE GENOMIC DNA]</scope>
    <source>
        <strain evidence="9 10">COM-B</strain>
    </source>
</reference>
<dbReference type="EMBL" id="LJCR01000003">
    <property type="protein sequence ID" value="KPV54986.1"/>
    <property type="molecule type" value="Genomic_DNA"/>
</dbReference>
<dbReference type="Proteomes" id="UP000050509">
    <property type="component" value="Unassembled WGS sequence"/>
</dbReference>
<gene>
    <name evidence="9" type="ORF">SE17_00400</name>
</gene>
<dbReference type="Gene3D" id="3.40.50.1390">
    <property type="entry name" value="Resolvase, N-terminal catalytic domain"/>
    <property type="match status" value="1"/>
</dbReference>
<accession>A0A0P9D7K2</accession>
<dbReference type="PANTHER" id="PTHR30461">
    <property type="entry name" value="DNA-INVERTASE FROM LAMBDOID PROPHAGE"/>
    <property type="match status" value="1"/>
</dbReference>
<evidence type="ECO:0000313" key="9">
    <source>
        <dbReference type="EMBL" id="KPV54986.1"/>
    </source>
</evidence>
<dbReference type="AlphaFoldDB" id="A0A0P9D7K2"/>
<feature type="active site" description="O-(5'-phospho-DNA)-serine intermediate" evidence="4 5">
    <location>
        <position position="11"/>
    </location>
</feature>
<evidence type="ECO:0000259" key="7">
    <source>
        <dbReference type="PROSITE" id="PS51736"/>
    </source>
</evidence>
<keyword evidence="3" id="KW-0233">DNA recombination</keyword>
<organism evidence="9 10">
    <name type="scientific">Kouleothrix aurantiaca</name>
    <dbReference type="NCBI Taxonomy" id="186479"/>
    <lineage>
        <taxon>Bacteria</taxon>
        <taxon>Bacillati</taxon>
        <taxon>Chloroflexota</taxon>
        <taxon>Chloroflexia</taxon>
        <taxon>Chloroflexales</taxon>
        <taxon>Roseiflexineae</taxon>
        <taxon>Roseiflexaceae</taxon>
        <taxon>Kouleothrix</taxon>
    </lineage>
</organism>
<evidence type="ECO:0000256" key="6">
    <source>
        <dbReference type="SAM" id="MobiDB-lite"/>
    </source>
</evidence>
<dbReference type="InterPro" id="IPR050639">
    <property type="entry name" value="SSR_resolvase"/>
</dbReference>
<dbReference type="GO" id="GO:0015074">
    <property type="term" value="P:DNA integration"/>
    <property type="evidence" value="ECO:0007669"/>
    <property type="project" value="UniProtKB-KW"/>
</dbReference>
<protein>
    <recommendedName>
        <fullName evidence="11">Recombinase family protein</fullName>
    </recommendedName>
</protein>
<dbReference type="PROSITE" id="PS51737">
    <property type="entry name" value="RECOMBINASE_DNA_BIND"/>
    <property type="match status" value="1"/>
</dbReference>
<dbReference type="InterPro" id="IPR036162">
    <property type="entry name" value="Resolvase-like_N_sf"/>
</dbReference>
<comment type="caution">
    <text evidence="9">The sequence shown here is derived from an EMBL/GenBank/DDBJ whole genome shotgun (WGS) entry which is preliminary data.</text>
</comment>
<evidence type="ECO:0000256" key="5">
    <source>
        <dbReference type="PROSITE-ProRule" id="PRU10137"/>
    </source>
</evidence>
<name>A0A0P9D7K2_9CHLR</name>
<dbReference type="InterPro" id="IPR006118">
    <property type="entry name" value="Recombinase_CS"/>
</dbReference>
<dbReference type="PROSITE" id="PS51736">
    <property type="entry name" value="RECOMBINASES_3"/>
    <property type="match status" value="1"/>
</dbReference>
<evidence type="ECO:0000256" key="2">
    <source>
        <dbReference type="ARBA" id="ARBA00023125"/>
    </source>
</evidence>
<evidence type="ECO:0000256" key="4">
    <source>
        <dbReference type="PIRSR" id="PIRSR606118-50"/>
    </source>
</evidence>
<dbReference type="CDD" id="cd00338">
    <property type="entry name" value="Ser_Recombinase"/>
    <property type="match status" value="1"/>
</dbReference>
<evidence type="ECO:0008006" key="11">
    <source>
        <dbReference type="Google" id="ProtNLM"/>
    </source>
</evidence>
<dbReference type="InterPro" id="IPR011109">
    <property type="entry name" value="DNA_bind_recombinase_dom"/>
</dbReference>
<keyword evidence="10" id="KW-1185">Reference proteome</keyword>
<dbReference type="Gene3D" id="3.90.1750.20">
    <property type="entry name" value="Putative Large Serine Recombinase, Chain B, Domain 2"/>
    <property type="match status" value="1"/>
</dbReference>
<evidence type="ECO:0000259" key="8">
    <source>
        <dbReference type="PROSITE" id="PS51737"/>
    </source>
</evidence>
<evidence type="ECO:0000256" key="1">
    <source>
        <dbReference type="ARBA" id="ARBA00022908"/>
    </source>
</evidence>
<dbReference type="InterPro" id="IPR038109">
    <property type="entry name" value="DNA_bind_recomb_sf"/>
</dbReference>
<dbReference type="SUPFAM" id="SSF53041">
    <property type="entry name" value="Resolvase-like"/>
    <property type="match status" value="1"/>
</dbReference>
<feature type="domain" description="Recombinase" evidence="8">
    <location>
        <begin position="159"/>
        <end position="294"/>
    </location>
</feature>
<dbReference type="Pfam" id="PF00239">
    <property type="entry name" value="Resolvase"/>
    <property type="match status" value="1"/>
</dbReference>
<evidence type="ECO:0000313" key="10">
    <source>
        <dbReference type="Proteomes" id="UP000050509"/>
    </source>
</evidence>
<dbReference type="InterPro" id="IPR025827">
    <property type="entry name" value="Zn_ribbon_recom_dom"/>
</dbReference>
<dbReference type="Pfam" id="PF13408">
    <property type="entry name" value="Zn_ribbon_recom"/>
    <property type="match status" value="1"/>
</dbReference>
<feature type="region of interest" description="Disordered" evidence="6">
    <location>
        <begin position="533"/>
        <end position="567"/>
    </location>
</feature>
<dbReference type="GO" id="GO:0003677">
    <property type="term" value="F:DNA binding"/>
    <property type="evidence" value="ECO:0007669"/>
    <property type="project" value="UniProtKB-KW"/>
</dbReference>
<dbReference type="Pfam" id="PF07508">
    <property type="entry name" value="Recombinase"/>
    <property type="match status" value="1"/>
</dbReference>
<feature type="domain" description="Resolvase/invertase-type recombinase catalytic" evidence="7">
    <location>
        <begin position="3"/>
        <end position="150"/>
    </location>
</feature>
<keyword evidence="2" id="KW-0238">DNA-binding</keyword>
<sequence length="587" mass="65587">MTRAILYARVSSDEQNKGSSPDDQIRRCAEYARVQGFTVVAEIRDDYTGYEFERPGFDKVREMIAKKEADTLVCLSGDRLARTVFVVGRISSELLRRYRVNLHFVSRGRVDYDSPEGEFIMLMEAVGNQYWGTKAKEVMKNGRRALVQDGIKPGQGPTLYGYVKSGDRKETRYHIVEEAAVTIRRIFKEVADGCAILAIARDLTKEGVPTPSQAANMQKGKRKDYGIWTPKILHRILKNEAYAGTLWLNRTTGTHGKDLQYNPREKWIPVPLPAIVDRALFDAAQEALAGHVSVLRDGGAYRQTFLMAGIIRCEHCANRGRPGNNIVTPSMRSSKGRPFAYYICSKSILSYLAKEERCPLPSVPRDKLDNAVWRFVEALYENPDAILASFQEAQAERRRENAATEAKIADLEHTLADQRTKQENLWLEMASLPKEATSAKTALHNVLARLDEAIAEGVEKVRVLSSTLLPVPDDESLVIFWEYRDQVREGLQNADTVEKKRRVIDALNVTVSVHGDAGKPKATLHWWGIDTPLALEDDTPDGQGPDSGPKPVEPNGSNGNGVKRYPHSAGRMACEAPFLSFALDEAT</sequence>
<evidence type="ECO:0000256" key="3">
    <source>
        <dbReference type="ARBA" id="ARBA00023172"/>
    </source>
</evidence>
<dbReference type="SMART" id="SM00857">
    <property type="entry name" value="Resolvase"/>
    <property type="match status" value="1"/>
</dbReference>
<proteinExistence type="predicted"/>
<dbReference type="PROSITE" id="PS00397">
    <property type="entry name" value="RECOMBINASES_1"/>
    <property type="match status" value="1"/>
</dbReference>
<dbReference type="PANTHER" id="PTHR30461:SF23">
    <property type="entry name" value="DNA RECOMBINASE-RELATED"/>
    <property type="match status" value="1"/>
</dbReference>
<keyword evidence="1" id="KW-0229">DNA integration</keyword>